<dbReference type="RefSeq" id="WP_069635396.1">
    <property type="nucleotide sequence ID" value="NZ_JXKZ01000010.1"/>
</dbReference>
<dbReference type="Pfam" id="PF09586">
    <property type="entry name" value="YfhO"/>
    <property type="match status" value="1"/>
</dbReference>
<feature type="transmembrane region" description="Helical" evidence="1">
    <location>
        <begin position="294"/>
        <end position="311"/>
    </location>
</feature>
<feature type="transmembrane region" description="Helical" evidence="1">
    <location>
        <begin position="69"/>
        <end position="89"/>
    </location>
</feature>
<keyword evidence="1" id="KW-0812">Transmembrane</keyword>
<gene>
    <name evidence="2" type="ORF">BCR23_08570</name>
</gene>
<dbReference type="AlphaFoldDB" id="A0A1E5GS55"/>
<feature type="transmembrane region" description="Helical" evidence="1">
    <location>
        <begin position="413"/>
        <end position="431"/>
    </location>
</feature>
<feature type="transmembrane region" description="Helical" evidence="1">
    <location>
        <begin position="12"/>
        <end position="33"/>
    </location>
</feature>
<dbReference type="OrthoDB" id="9815466at2"/>
<keyword evidence="1" id="KW-0472">Membrane</keyword>
<feature type="transmembrane region" description="Helical" evidence="1">
    <location>
        <begin position="188"/>
        <end position="215"/>
    </location>
</feature>
<feature type="transmembrane region" description="Helical" evidence="1">
    <location>
        <begin position="383"/>
        <end position="401"/>
    </location>
</feature>
<feature type="transmembrane region" description="Helical" evidence="1">
    <location>
        <begin position="443"/>
        <end position="465"/>
    </location>
</feature>
<evidence type="ECO:0000313" key="2">
    <source>
        <dbReference type="EMBL" id="OEG15512.1"/>
    </source>
</evidence>
<dbReference type="STRING" id="903983.BCR23_08570"/>
<feature type="transmembrane region" description="Helical" evidence="1">
    <location>
        <begin position="109"/>
        <end position="128"/>
    </location>
</feature>
<evidence type="ECO:0000313" key="3">
    <source>
        <dbReference type="Proteomes" id="UP000094764"/>
    </source>
</evidence>
<feature type="transmembrane region" description="Helical" evidence="1">
    <location>
        <begin position="352"/>
        <end position="371"/>
    </location>
</feature>
<dbReference type="PANTHER" id="PTHR38454:SF1">
    <property type="entry name" value="INTEGRAL MEMBRANE PROTEIN"/>
    <property type="match status" value="1"/>
</dbReference>
<feature type="transmembrane region" description="Helical" evidence="1">
    <location>
        <begin position="227"/>
        <end position="251"/>
    </location>
</feature>
<dbReference type="PATRIC" id="fig|903983.4.peg.339"/>
<accession>A0A1E5GS55</accession>
<name>A0A1E5GS55_9ENTE</name>
<dbReference type="Proteomes" id="UP000094764">
    <property type="component" value="Unassembled WGS sequence"/>
</dbReference>
<dbReference type="EMBL" id="MIKB01000015">
    <property type="protein sequence ID" value="OEG15512.1"/>
    <property type="molecule type" value="Genomic_DNA"/>
</dbReference>
<reference evidence="3" key="1">
    <citation type="submission" date="2016-09" db="EMBL/GenBank/DDBJ databases">
        <authorList>
            <person name="Gulvik C.A."/>
        </authorList>
    </citation>
    <scope>NUCLEOTIDE SEQUENCE [LARGE SCALE GENOMIC DNA]</scope>
    <source>
        <strain evidence="3">LMG 26306</strain>
    </source>
</reference>
<proteinExistence type="predicted"/>
<dbReference type="InterPro" id="IPR018580">
    <property type="entry name" value="Uncharacterised_YfhO"/>
</dbReference>
<sequence>MKKIREFMTKYYPAMFLSFGIPVVLMIIAYYSIGIYPGSERSILATDSFAQYANFHASFNNVLHGKQSIFYTWSGSLGLNYWALSAYYLNGIFTPLVGFFNNETMPDTIYYLTLLKFGFSGLTFWFFAEHTFKINRWLKVGLSISYALMSYAVGYSVVIMWLDTFVYLPLIIWGIHRLFEQKKPALLFVSYLLLFLSNFYIGFMVGVFTFLYTVIRTLCHWKQYKRHFLSYIGTSFLAGGASMITVLPTVIDLRANGESLSSVYTFLTPDTGPWDFVAKSMVGVYDTSKYESMPFIYIGLVPLIFCVYYFFSKKITWKDKLGYGSLFLFLIASIYIYPLNLFWHGFHVPNMFLFRFSFLFSFLMILLAGYGLEQFEKVESNRLVNGVLSICGVFLLFVLFSNKKRYDVITLESLVLTIALLLIYLCIWLLWVSPTKVTKWIPLVVILLMIVEAGFNARTMVLGVLNDWGYPSRVLYTKHYDETKELVEQANRKEESFFRLENLDVESLNTSFNFGFHGVSMFSSIRNRHSSQYLNALGFRSLGTNLTIEYVNNTLLADTLVGMKYNLAKDDLMKFGYKKISSVGEYSLYENQYALPLGILTDDKIYKPDAVQNQTELFNHLSGLEGELFSFGEAALIGNENAIVTENETVTIAEKEPNLPKQVTWLVTVPAKTQGYLSLVAKDMAEAVSVKVDLKVSGVSRKSGLINTGQYYNLGYYDQPTTVEVTASFSEGKQKVELYRPDAVFLNTDRFVKAVDKMQEKGIDFQTEGRKAKASVSLNKDQVLLTTIPYDKGWKVLIDGKKAEVTTFKDAFLSVKVPAGKHDIEFVFLPQGFVVGASLFVICIMLFTSYVWWLQRNQRQQIKENTNEIK</sequence>
<evidence type="ECO:0000256" key="1">
    <source>
        <dbReference type="SAM" id="Phobius"/>
    </source>
</evidence>
<dbReference type="PANTHER" id="PTHR38454">
    <property type="entry name" value="INTEGRAL MEMBRANE PROTEIN-RELATED"/>
    <property type="match status" value="1"/>
</dbReference>
<protein>
    <submittedName>
        <fullName evidence="2">Copper ABC transporter permease</fullName>
    </submittedName>
</protein>
<keyword evidence="3" id="KW-1185">Reference proteome</keyword>
<organism evidence="2 3">
    <name type="scientific">Enterococcus quebecensis</name>
    <dbReference type="NCBI Taxonomy" id="903983"/>
    <lineage>
        <taxon>Bacteria</taxon>
        <taxon>Bacillati</taxon>
        <taxon>Bacillota</taxon>
        <taxon>Bacilli</taxon>
        <taxon>Lactobacillales</taxon>
        <taxon>Enterococcaceae</taxon>
        <taxon>Enterococcus</taxon>
    </lineage>
</organism>
<feature type="transmembrane region" description="Helical" evidence="1">
    <location>
        <begin position="323"/>
        <end position="346"/>
    </location>
</feature>
<comment type="caution">
    <text evidence="2">The sequence shown here is derived from an EMBL/GenBank/DDBJ whole genome shotgun (WGS) entry which is preliminary data.</text>
</comment>
<feature type="transmembrane region" description="Helical" evidence="1">
    <location>
        <begin position="148"/>
        <end position="176"/>
    </location>
</feature>
<keyword evidence="1" id="KW-1133">Transmembrane helix</keyword>
<feature type="transmembrane region" description="Helical" evidence="1">
    <location>
        <begin position="833"/>
        <end position="853"/>
    </location>
</feature>